<keyword evidence="4" id="KW-1185">Reference proteome</keyword>
<evidence type="ECO:0000313" key="3">
    <source>
        <dbReference type="EMBL" id="OCH92632.1"/>
    </source>
</evidence>
<evidence type="ECO:0000256" key="1">
    <source>
        <dbReference type="SAM" id="MobiDB-lite"/>
    </source>
</evidence>
<evidence type="ECO:0000313" key="4">
    <source>
        <dbReference type="Proteomes" id="UP000250043"/>
    </source>
</evidence>
<feature type="compositionally biased region" description="Polar residues" evidence="1">
    <location>
        <begin position="359"/>
        <end position="369"/>
    </location>
</feature>
<gene>
    <name evidence="3" type="ORF">OBBRIDRAFT_802469</name>
</gene>
<keyword evidence="2" id="KW-0472">Membrane</keyword>
<dbReference type="AlphaFoldDB" id="A0A8E2B4X9"/>
<feature type="region of interest" description="Disordered" evidence="1">
    <location>
        <begin position="338"/>
        <end position="387"/>
    </location>
</feature>
<keyword evidence="2" id="KW-1133">Transmembrane helix</keyword>
<dbReference type="Proteomes" id="UP000250043">
    <property type="component" value="Unassembled WGS sequence"/>
</dbReference>
<feature type="transmembrane region" description="Helical" evidence="2">
    <location>
        <begin position="246"/>
        <end position="265"/>
    </location>
</feature>
<feature type="transmembrane region" description="Helical" evidence="2">
    <location>
        <begin position="210"/>
        <end position="234"/>
    </location>
</feature>
<organism evidence="3 4">
    <name type="scientific">Obba rivulosa</name>
    <dbReference type="NCBI Taxonomy" id="1052685"/>
    <lineage>
        <taxon>Eukaryota</taxon>
        <taxon>Fungi</taxon>
        <taxon>Dikarya</taxon>
        <taxon>Basidiomycota</taxon>
        <taxon>Agaricomycotina</taxon>
        <taxon>Agaricomycetes</taxon>
        <taxon>Polyporales</taxon>
        <taxon>Gelatoporiaceae</taxon>
        <taxon>Obba</taxon>
    </lineage>
</organism>
<proteinExistence type="predicted"/>
<evidence type="ECO:0000256" key="2">
    <source>
        <dbReference type="SAM" id="Phobius"/>
    </source>
</evidence>
<dbReference type="EMBL" id="KV722366">
    <property type="protein sequence ID" value="OCH92632.1"/>
    <property type="molecule type" value="Genomic_DNA"/>
</dbReference>
<name>A0A8E2B4X9_9APHY</name>
<dbReference type="OrthoDB" id="2638860at2759"/>
<reference evidence="3 4" key="1">
    <citation type="submission" date="2016-07" db="EMBL/GenBank/DDBJ databases">
        <title>Draft genome of the white-rot fungus Obba rivulosa 3A-2.</title>
        <authorList>
            <consortium name="DOE Joint Genome Institute"/>
            <person name="Miettinen O."/>
            <person name="Riley R."/>
            <person name="Acob R."/>
            <person name="Barry K."/>
            <person name="Cullen D."/>
            <person name="De Vries R."/>
            <person name="Hainaut M."/>
            <person name="Hatakka A."/>
            <person name="Henrissat B."/>
            <person name="Hilden K."/>
            <person name="Kuo R."/>
            <person name="Labutti K."/>
            <person name="Lipzen A."/>
            <person name="Makela M.R."/>
            <person name="Sandor L."/>
            <person name="Spatafora J.W."/>
            <person name="Grigoriev I.V."/>
            <person name="Hibbett D.S."/>
        </authorList>
    </citation>
    <scope>NUCLEOTIDE SEQUENCE [LARGE SCALE GENOMIC DNA]</scope>
    <source>
        <strain evidence="3 4">3A-2</strain>
    </source>
</reference>
<accession>A0A8E2B4X9</accession>
<protein>
    <submittedName>
        <fullName evidence="3">Uncharacterized protein</fullName>
    </submittedName>
</protein>
<sequence length="387" mass="42471">MLPLSFFHALSALQGTGSQFLETAHNELCCDVHNRHQMDREPGWFGWFRVSNEVQFVWGRAWCSVNVLYYLNRWIALLWACLNVAVLLPMNSPRIPLAWSNILFEQGVGCVAVNDSFAICQALLQLIYPVSSAIRVYAVSNGNNILPGAVFLSGTAAAIMGIVRSFQLSSQVNSLATSIYQFDPAHSPTFAGSINCVQISRSSVAFAAQLYAAPACCVTAEAIVLSVTFFKSYVTTIRDARDHTEGILWFSSILMFNIFAMLAAVSSIPKYASLLTIPMNSVIISRFLLGLRKVASTLVEDPLEIKNPSFICSQHATQSIVSSIRFAYVVGNLGEPLRSRDDDDDSDLDWSYQHDETNDAQPEDSSATGVHNDRTSPDVGGSFDSIV</sequence>
<keyword evidence="2" id="KW-0812">Transmembrane</keyword>